<dbReference type="AlphaFoldDB" id="A0A426YNH8"/>
<organism evidence="1 2">
    <name type="scientific">Ensete ventricosum</name>
    <name type="common">Abyssinian banana</name>
    <name type="synonym">Musa ensete</name>
    <dbReference type="NCBI Taxonomy" id="4639"/>
    <lineage>
        <taxon>Eukaryota</taxon>
        <taxon>Viridiplantae</taxon>
        <taxon>Streptophyta</taxon>
        <taxon>Embryophyta</taxon>
        <taxon>Tracheophyta</taxon>
        <taxon>Spermatophyta</taxon>
        <taxon>Magnoliopsida</taxon>
        <taxon>Liliopsida</taxon>
        <taxon>Zingiberales</taxon>
        <taxon>Musaceae</taxon>
        <taxon>Ensete</taxon>
    </lineage>
</organism>
<dbReference type="EMBL" id="AMZH03011225">
    <property type="protein sequence ID" value="RRT53277.1"/>
    <property type="molecule type" value="Genomic_DNA"/>
</dbReference>
<gene>
    <name evidence="1" type="ORF">B296_00049955</name>
</gene>
<comment type="caution">
    <text evidence="1">The sequence shown here is derived from an EMBL/GenBank/DDBJ whole genome shotgun (WGS) entry which is preliminary data.</text>
</comment>
<sequence length="139" mass="15309">HGAQSVRVSYATSWADVGVVAFYYRLVLSLRLLSVVFYDSGDLPCLHLQLHLRSWDSRSIIAHPSSGGMAPDDSRAAEALATIWSCFNVDSTLTVGRNDFGLSTDALETGLRFPLHPVIESCLEGWQISPSQMAPKSWR</sequence>
<name>A0A426YNH8_ENSVE</name>
<protein>
    <submittedName>
        <fullName evidence="1">Uncharacterized protein</fullName>
    </submittedName>
</protein>
<accession>A0A426YNH8</accession>
<feature type="non-terminal residue" evidence="1">
    <location>
        <position position="1"/>
    </location>
</feature>
<proteinExistence type="predicted"/>
<evidence type="ECO:0000313" key="1">
    <source>
        <dbReference type="EMBL" id="RRT53277.1"/>
    </source>
</evidence>
<reference evidence="1 2" key="1">
    <citation type="journal article" date="2014" name="Agronomy (Basel)">
        <title>A Draft Genome Sequence for Ensete ventricosum, the Drought-Tolerant Tree Against Hunger.</title>
        <authorList>
            <person name="Harrison J."/>
            <person name="Moore K.A."/>
            <person name="Paszkiewicz K."/>
            <person name="Jones T."/>
            <person name="Grant M."/>
            <person name="Ambacheew D."/>
            <person name="Muzemil S."/>
            <person name="Studholme D.J."/>
        </authorList>
    </citation>
    <scope>NUCLEOTIDE SEQUENCE [LARGE SCALE GENOMIC DNA]</scope>
</reference>
<evidence type="ECO:0000313" key="2">
    <source>
        <dbReference type="Proteomes" id="UP000287651"/>
    </source>
</evidence>
<dbReference type="Proteomes" id="UP000287651">
    <property type="component" value="Unassembled WGS sequence"/>
</dbReference>